<comment type="caution">
    <text evidence="1">The sequence shown here is derived from an EMBL/GenBank/DDBJ whole genome shotgun (WGS) entry which is preliminary data.</text>
</comment>
<dbReference type="Proteomes" id="UP000189670">
    <property type="component" value="Unassembled WGS sequence"/>
</dbReference>
<evidence type="ECO:0000313" key="2">
    <source>
        <dbReference type="Proteomes" id="UP000189670"/>
    </source>
</evidence>
<dbReference type="EMBL" id="ATBP01000592">
    <property type="protein sequence ID" value="ETR69653.1"/>
    <property type="molecule type" value="Genomic_DNA"/>
</dbReference>
<accession>A0A1V1P4D0</accession>
<evidence type="ECO:0000313" key="1">
    <source>
        <dbReference type="EMBL" id="ETR69653.1"/>
    </source>
</evidence>
<name>A0A1V1P4D0_9BACT</name>
<proteinExistence type="predicted"/>
<organism evidence="1 2">
    <name type="scientific">Candidatus Magnetoglobus multicellularis str. Araruama</name>
    <dbReference type="NCBI Taxonomy" id="890399"/>
    <lineage>
        <taxon>Bacteria</taxon>
        <taxon>Pseudomonadati</taxon>
        <taxon>Thermodesulfobacteriota</taxon>
        <taxon>Desulfobacteria</taxon>
        <taxon>Desulfobacterales</taxon>
        <taxon>Desulfobacteraceae</taxon>
        <taxon>Candidatus Magnetoglobus</taxon>
    </lineage>
</organism>
<dbReference type="AlphaFoldDB" id="A0A1V1P4D0"/>
<reference evidence="2" key="1">
    <citation type="submission" date="2012-11" db="EMBL/GenBank/DDBJ databases">
        <authorList>
            <person name="Lucero-Rivera Y.E."/>
            <person name="Tovar-Ramirez D."/>
        </authorList>
    </citation>
    <scope>NUCLEOTIDE SEQUENCE [LARGE SCALE GENOMIC DNA]</scope>
    <source>
        <strain evidence="2">Araruama</strain>
    </source>
</reference>
<protein>
    <submittedName>
        <fullName evidence="1">Uncharacterized protein</fullName>
    </submittedName>
</protein>
<gene>
    <name evidence="1" type="ORF">OMM_09412</name>
</gene>
<sequence>MVVKGTFHGLGLLDKSLRQKGVTKKKLKMIITEEDIQFIYAKNSEICSVQEALYQFFNVPIEIIAEPRNWYEYHRTSHIVEVSQDQKKVLVSFCSYGMMGPFDSTCLYAKIEGRWDFFTKIEGRWDFFTIKPNQSKNIDTSIACLEK</sequence>